<evidence type="ECO:0000256" key="3">
    <source>
        <dbReference type="ARBA" id="ARBA00023157"/>
    </source>
</evidence>
<dbReference type="InterPro" id="IPR036179">
    <property type="entry name" value="Ig-like_dom_sf"/>
</dbReference>
<dbReference type="InterPro" id="IPR003599">
    <property type="entry name" value="Ig_sub"/>
</dbReference>
<proteinExistence type="predicted"/>
<dbReference type="PANTHER" id="PTHR11640">
    <property type="entry name" value="NEPHRIN"/>
    <property type="match status" value="1"/>
</dbReference>
<dbReference type="STRING" id="48709.A0A1D2N261"/>
<dbReference type="GO" id="GO:0005886">
    <property type="term" value="C:plasma membrane"/>
    <property type="evidence" value="ECO:0007669"/>
    <property type="project" value="TreeGrafter"/>
</dbReference>
<feature type="compositionally biased region" description="Basic residues" evidence="6">
    <location>
        <begin position="22"/>
        <end position="33"/>
    </location>
</feature>
<dbReference type="GO" id="GO:0050839">
    <property type="term" value="F:cell adhesion molecule binding"/>
    <property type="evidence" value="ECO:0007669"/>
    <property type="project" value="TreeGrafter"/>
</dbReference>
<evidence type="ECO:0000256" key="6">
    <source>
        <dbReference type="SAM" id="MobiDB-lite"/>
    </source>
</evidence>
<keyword evidence="3" id="KW-1015">Disulfide bond</keyword>
<evidence type="ECO:0000256" key="4">
    <source>
        <dbReference type="ARBA" id="ARBA00023180"/>
    </source>
</evidence>
<dbReference type="SUPFAM" id="SSF48726">
    <property type="entry name" value="Immunoglobulin"/>
    <property type="match status" value="1"/>
</dbReference>
<dbReference type="Proteomes" id="UP000094527">
    <property type="component" value="Unassembled WGS sequence"/>
</dbReference>
<dbReference type="InterPro" id="IPR051275">
    <property type="entry name" value="Cell_adhesion_signaling"/>
</dbReference>
<dbReference type="GO" id="GO:0098609">
    <property type="term" value="P:cell-cell adhesion"/>
    <property type="evidence" value="ECO:0007669"/>
    <property type="project" value="TreeGrafter"/>
</dbReference>
<accession>A0A1D2N261</accession>
<keyword evidence="9" id="KW-1185">Reference proteome</keyword>
<dbReference type="AlphaFoldDB" id="A0A1D2N261"/>
<evidence type="ECO:0000313" key="8">
    <source>
        <dbReference type="EMBL" id="ODM98985.1"/>
    </source>
</evidence>
<feature type="compositionally biased region" description="Polar residues" evidence="6">
    <location>
        <begin position="121"/>
        <end position="137"/>
    </location>
</feature>
<sequence>MAEEMIMRSRTSGNSTNATSSSHHHPHHHHHRRVLEGKTSESSSLALSPQDKLVVGGTAVDDPLQLLFNRCMSSCTCTGGTINNESSIITRLTPAIVCSCSFDHWSETGVADEEKTQTNVINSDVSQTRSKRLSSQQQHHRPCDKSKMEEQRDCIAMPRNLLLCPNFLRRKTKRLMGSPVQLLFKLGFWWLTLHILWTTFSSTSLLAAAESTRGPQHFRRTPDNQTATVGDRVTLACSVENKAGILQWTRDGFGLGTDRYLEGYDRYSMKVSEDEGDFTLEIFPITLEDDAIFQCQVGPGPDGSRELRSANAKLTVEVPTSTPEIIHGDLLQTTEDKEVQLECISRAGKPAAEVRLTTCIR</sequence>
<reference evidence="8 9" key="1">
    <citation type="journal article" date="2016" name="Genome Biol. Evol.">
        <title>Gene Family Evolution Reflects Adaptation to Soil Environmental Stressors in the Genome of the Collembolan Orchesella cincta.</title>
        <authorList>
            <person name="Faddeeva-Vakhrusheva A."/>
            <person name="Derks M.F."/>
            <person name="Anvar S.Y."/>
            <person name="Agamennone V."/>
            <person name="Suring W."/>
            <person name="Smit S."/>
            <person name="van Straalen N.M."/>
            <person name="Roelofs D."/>
        </authorList>
    </citation>
    <scope>NUCLEOTIDE SEQUENCE [LARGE SCALE GENOMIC DNA]</scope>
    <source>
        <tissue evidence="8">Mixed pool</tissue>
    </source>
</reference>
<dbReference type="Gene3D" id="2.60.40.10">
    <property type="entry name" value="Immunoglobulins"/>
    <property type="match status" value="1"/>
</dbReference>
<dbReference type="Pfam" id="PF07679">
    <property type="entry name" value="I-set"/>
    <property type="match status" value="1"/>
</dbReference>
<feature type="domain" description="Ig-like" evidence="7">
    <location>
        <begin position="215"/>
        <end position="315"/>
    </location>
</feature>
<evidence type="ECO:0000256" key="1">
    <source>
        <dbReference type="ARBA" id="ARBA00004479"/>
    </source>
</evidence>
<keyword evidence="2" id="KW-0472">Membrane</keyword>
<evidence type="ECO:0000259" key="7">
    <source>
        <dbReference type="PROSITE" id="PS50835"/>
    </source>
</evidence>
<feature type="region of interest" description="Disordered" evidence="6">
    <location>
        <begin position="121"/>
        <end position="147"/>
    </location>
</feature>
<comment type="caution">
    <text evidence="8">The sequence shown here is derived from an EMBL/GenBank/DDBJ whole genome shotgun (WGS) entry which is preliminary data.</text>
</comment>
<dbReference type="PANTHER" id="PTHR11640:SF31">
    <property type="entry name" value="IRREGULAR CHIASM C-ROUGHEST PROTEIN-RELATED"/>
    <property type="match status" value="1"/>
</dbReference>
<dbReference type="PROSITE" id="PS50835">
    <property type="entry name" value="IG_LIKE"/>
    <property type="match status" value="1"/>
</dbReference>
<feature type="region of interest" description="Disordered" evidence="6">
    <location>
        <begin position="1"/>
        <end position="48"/>
    </location>
</feature>
<dbReference type="GO" id="GO:0005911">
    <property type="term" value="C:cell-cell junction"/>
    <property type="evidence" value="ECO:0007669"/>
    <property type="project" value="TreeGrafter"/>
</dbReference>
<feature type="compositionally biased region" description="Polar residues" evidence="6">
    <location>
        <begin position="9"/>
        <end position="19"/>
    </location>
</feature>
<keyword evidence="5" id="KW-0393">Immunoglobulin domain</keyword>
<protein>
    <submittedName>
        <fullName evidence="8">Irregular chiasm C-roughest protein</fullName>
    </submittedName>
</protein>
<organism evidence="8 9">
    <name type="scientific">Orchesella cincta</name>
    <name type="common">Springtail</name>
    <name type="synonym">Podura cincta</name>
    <dbReference type="NCBI Taxonomy" id="48709"/>
    <lineage>
        <taxon>Eukaryota</taxon>
        <taxon>Metazoa</taxon>
        <taxon>Ecdysozoa</taxon>
        <taxon>Arthropoda</taxon>
        <taxon>Hexapoda</taxon>
        <taxon>Collembola</taxon>
        <taxon>Entomobryomorpha</taxon>
        <taxon>Entomobryoidea</taxon>
        <taxon>Orchesellidae</taxon>
        <taxon>Orchesellinae</taxon>
        <taxon>Orchesella</taxon>
    </lineage>
</organism>
<keyword evidence="4" id="KW-0325">Glycoprotein</keyword>
<evidence type="ECO:0000313" key="9">
    <source>
        <dbReference type="Proteomes" id="UP000094527"/>
    </source>
</evidence>
<dbReference type="InterPro" id="IPR013098">
    <property type="entry name" value="Ig_I-set"/>
</dbReference>
<dbReference type="OrthoDB" id="6413693at2759"/>
<comment type="subcellular location">
    <subcellularLocation>
        <location evidence="1">Membrane</location>
        <topology evidence="1">Single-pass type I membrane protein</topology>
    </subcellularLocation>
</comment>
<dbReference type="InterPro" id="IPR013783">
    <property type="entry name" value="Ig-like_fold"/>
</dbReference>
<gene>
    <name evidence="8" type="ORF">Ocin01_07715</name>
</gene>
<dbReference type="SMART" id="SM00409">
    <property type="entry name" value="IG"/>
    <property type="match status" value="1"/>
</dbReference>
<dbReference type="InterPro" id="IPR007110">
    <property type="entry name" value="Ig-like_dom"/>
</dbReference>
<name>A0A1D2N261_ORCCI</name>
<evidence type="ECO:0000256" key="5">
    <source>
        <dbReference type="ARBA" id="ARBA00023319"/>
    </source>
</evidence>
<dbReference type="EMBL" id="LJIJ01000306">
    <property type="protein sequence ID" value="ODM98985.1"/>
    <property type="molecule type" value="Genomic_DNA"/>
</dbReference>
<evidence type="ECO:0000256" key="2">
    <source>
        <dbReference type="ARBA" id="ARBA00023136"/>
    </source>
</evidence>